<proteinExistence type="predicted"/>
<keyword evidence="3 4" id="KW-0067">ATP-binding</keyword>
<dbReference type="Pfam" id="PF13535">
    <property type="entry name" value="ATP-grasp_4"/>
    <property type="match status" value="1"/>
</dbReference>
<dbReference type="Gene3D" id="3.40.50.20">
    <property type="match status" value="1"/>
</dbReference>
<dbReference type="InterPro" id="IPR041472">
    <property type="entry name" value="BL00235/CARNS1_N"/>
</dbReference>
<comment type="caution">
    <text evidence="6">The sequence shown here is derived from an EMBL/GenBank/DDBJ whole genome shotgun (WGS) entry which is preliminary data.</text>
</comment>
<keyword evidence="7" id="KW-1185">Reference proteome</keyword>
<dbReference type="PANTHER" id="PTHR43585">
    <property type="entry name" value="FUMIPYRROLE BIOSYNTHESIS PROTEIN C"/>
    <property type="match status" value="1"/>
</dbReference>
<gene>
    <name evidence="6" type="ORF">PENCOP_c003G08929</name>
</gene>
<sequence length="647" mass="71579">MNSSSIGGKAFASEIFLVAVDGEVETITVVPTKVSCRWRFKPIVETPRFFDSLDLFLARTSTYSTEDGQILSAAGTALEQLVRTVLASRDEVEVATKLILVPHGGYPCRSDILNLRLRDSDYVDSVIRFSCPDDGFSPIPAQADESLLALLPSSPGAFLLKQVPSLTQELVEEDLRLRLSFDWILPTKPIRHKIAMVGGRPAFDIPKGSFGHQGAYEATKALDISMVIIDHPGHWLQDEAYSYIRDDFIAIDVTDDAELPRRIAEAVEGKGFDGLLTLSDEFVLPTVKAAEILGLPTEPIASYLQAHNKYEARQLLSPNIQSLLLDNLAQLDEPFIAAQLQTFEYPLIVKPCRGGGSRGVKKAKDPSSLRQAVQALEEIGLTKHGVLIETYVDGPEVDANFVLWDGNLLFCEISDNFPCQADAIDASVADNFAETVMILPSRLDPPELQAIEASLYQGLLKLGFRSGVFHLEARVKNSSMRYQETDDFIELTHTESTASCKPEVVLIEVNARPPGLQAVFAVAYTFGVDYSALQILRALDDRERFAALAQPFSSHSQYNCEIFFVPVHRENIWVPDDFCEQVLQQLPEIAPYVTRAERTALKKIVSPVGGTGFVAYFLIWSRTSRKKILDIGGERIQDVSRIVLDGV</sequence>
<dbReference type="GO" id="GO:0016874">
    <property type="term" value="F:ligase activity"/>
    <property type="evidence" value="ECO:0007669"/>
    <property type="project" value="UniProtKB-KW"/>
</dbReference>
<dbReference type="InterPro" id="IPR011761">
    <property type="entry name" value="ATP-grasp"/>
</dbReference>
<dbReference type="InterPro" id="IPR052032">
    <property type="entry name" value="ATP-dep_AA_Ligase"/>
</dbReference>
<dbReference type="EMBL" id="MDDG01000003">
    <property type="protein sequence ID" value="OQE43245.1"/>
    <property type="molecule type" value="Genomic_DNA"/>
</dbReference>
<protein>
    <recommendedName>
        <fullName evidence="5">ATP-grasp domain-containing protein</fullName>
    </recommendedName>
</protein>
<dbReference type="Pfam" id="PF18130">
    <property type="entry name" value="ATPgrasp_N"/>
    <property type="match status" value="1"/>
</dbReference>
<dbReference type="Proteomes" id="UP000191500">
    <property type="component" value="Unassembled WGS sequence"/>
</dbReference>
<dbReference type="Gene3D" id="3.30.470.20">
    <property type="entry name" value="ATP-grasp fold, B domain"/>
    <property type="match status" value="1"/>
</dbReference>
<dbReference type="AlphaFoldDB" id="A0A1V6UXW1"/>
<dbReference type="PROSITE" id="PS50975">
    <property type="entry name" value="ATP_GRASP"/>
    <property type="match status" value="1"/>
</dbReference>
<dbReference type="GO" id="GO:0046872">
    <property type="term" value="F:metal ion binding"/>
    <property type="evidence" value="ECO:0007669"/>
    <property type="project" value="InterPro"/>
</dbReference>
<feature type="domain" description="ATP-grasp" evidence="5">
    <location>
        <begin position="309"/>
        <end position="539"/>
    </location>
</feature>
<evidence type="ECO:0000256" key="2">
    <source>
        <dbReference type="ARBA" id="ARBA00022741"/>
    </source>
</evidence>
<dbReference type="SUPFAM" id="SSF56059">
    <property type="entry name" value="Glutathione synthetase ATP-binding domain-like"/>
    <property type="match status" value="1"/>
</dbReference>
<dbReference type="PANTHER" id="PTHR43585:SF2">
    <property type="entry name" value="ATP-GRASP ENZYME FSQD"/>
    <property type="match status" value="1"/>
</dbReference>
<dbReference type="STRING" id="36646.A0A1V6UXW1"/>
<accession>A0A1V6UXW1</accession>
<organism evidence="6 7">
    <name type="scientific">Penicillium coprophilum</name>
    <dbReference type="NCBI Taxonomy" id="36646"/>
    <lineage>
        <taxon>Eukaryota</taxon>
        <taxon>Fungi</taxon>
        <taxon>Dikarya</taxon>
        <taxon>Ascomycota</taxon>
        <taxon>Pezizomycotina</taxon>
        <taxon>Eurotiomycetes</taxon>
        <taxon>Eurotiomycetidae</taxon>
        <taxon>Eurotiales</taxon>
        <taxon>Aspergillaceae</taxon>
        <taxon>Penicillium</taxon>
    </lineage>
</organism>
<dbReference type="GO" id="GO:0005524">
    <property type="term" value="F:ATP binding"/>
    <property type="evidence" value="ECO:0007669"/>
    <property type="project" value="UniProtKB-UniRule"/>
</dbReference>
<evidence type="ECO:0000259" key="5">
    <source>
        <dbReference type="PROSITE" id="PS50975"/>
    </source>
</evidence>
<reference evidence="7" key="1">
    <citation type="journal article" date="2017" name="Nat. Microbiol.">
        <title>Global analysis of biosynthetic gene clusters reveals vast potential of secondary metabolite production in Penicillium species.</title>
        <authorList>
            <person name="Nielsen J.C."/>
            <person name="Grijseels S."/>
            <person name="Prigent S."/>
            <person name="Ji B."/>
            <person name="Dainat J."/>
            <person name="Nielsen K.F."/>
            <person name="Frisvad J.C."/>
            <person name="Workman M."/>
            <person name="Nielsen J."/>
        </authorList>
    </citation>
    <scope>NUCLEOTIDE SEQUENCE [LARGE SCALE GENOMIC DNA]</scope>
    <source>
        <strain evidence="7">IBT 31321</strain>
    </source>
</reference>
<evidence type="ECO:0000256" key="1">
    <source>
        <dbReference type="ARBA" id="ARBA00022598"/>
    </source>
</evidence>
<keyword evidence="1" id="KW-0436">Ligase</keyword>
<evidence type="ECO:0000313" key="7">
    <source>
        <dbReference type="Proteomes" id="UP000191500"/>
    </source>
</evidence>
<evidence type="ECO:0000256" key="4">
    <source>
        <dbReference type="PROSITE-ProRule" id="PRU00409"/>
    </source>
</evidence>
<evidence type="ECO:0000256" key="3">
    <source>
        <dbReference type="ARBA" id="ARBA00022840"/>
    </source>
</evidence>
<name>A0A1V6UXW1_9EURO</name>
<keyword evidence="2 4" id="KW-0547">Nucleotide-binding</keyword>
<evidence type="ECO:0000313" key="6">
    <source>
        <dbReference type="EMBL" id="OQE43245.1"/>
    </source>
</evidence>